<reference evidence="3" key="1">
    <citation type="submission" date="2021-01" db="EMBL/GenBank/DDBJ databases">
        <title>Whole genome shotgun sequence of Planobispora takensis NBRC 109077.</title>
        <authorList>
            <person name="Komaki H."/>
            <person name="Tamura T."/>
        </authorList>
    </citation>
    <scope>NUCLEOTIDE SEQUENCE</scope>
    <source>
        <strain evidence="3">NBRC 109077</strain>
    </source>
</reference>
<dbReference type="InterPro" id="IPR012337">
    <property type="entry name" value="RNaseH-like_sf"/>
</dbReference>
<evidence type="ECO:0000256" key="1">
    <source>
        <dbReference type="SAM" id="MobiDB-lite"/>
    </source>
</evidence>
<evidence type="ECO:0000313" key="3">
    <source>
        <dbReference type="EMBL" id="GII03703.1"/>
    </source>
</evidence>
<dbReference type="GO" id="GO:0015074">
    <property type="term" value="P:DNA integration"/>
    <property type="evidence" value="ECO:0007669"/>
    <property type="project" value="InterPro"/>
</dbReference>
<dbReference type="InterPro" id="IPR050900">
    <property type="entry name" value="Transposase_IS3/IS150/IS904"/>
</dbReference>
<dbReference type="AlphaFoldDB" id="A0A8J3T0V9"/>
<dbReference type="PANTHER" id="PTHR46889:SF4">
    <property type="entry name" value="TRANSPOSASE INSO FOR INSERTION SEQUENCE ELEMENT IS911B-RELATED"/>
    <property type="match status" value="1"/>
</dbReference>
<organism evidence="3 4">
    <name type="scientific">Planobispora takensis</name>
    <dbReference type="NCBI Taxonomy" id="1367882"/>
    <lineage>
        <taxon>Bacteria</taxon>
        <taxon>Bacillati</taxon>
        <taxon>Actinomycetota</taxon>
        <taxon>Actinomycetes</taxon>
        <taxon>Streptosporangiales</taxon>
        <taxon>Streptosporangiaceae</taxon>
        <taxon>Planobispora</taxon>
    </lineage>
</organism>
<dbReference type="Pfam" id="PF13683">
    <property type="entry name" value="rve_3"/>
    <property type="match status" value="1"/>
</dbReference>
<keyword evidence="4" id="KW-1185">Reference proteome</keyword>
<evidence type="ECO:0000259" key="2">
    <source>
        <dbReference type="Pfam" id="PF13683"/>
    </source>
</evidence>
<dbReference type="Proteomes" id="UP000634476">
    <property type="component" value="Unassembled WGS sequence"/>
</dbReference>
<protein>
    <recommendedName>
        <fullName evidence="2">Integrase catalytic domain-containing protein</fullName>
    </recommendedName>
</protein>
<proteinExistence type="predicted"/>
<comment type="caution">
    <text evidence="3">The sequence shown here is derived from an EMBL/GenBank/DDBJ whole genome shotgun (WGS) entry which is preliminary data.</text>
</comment>
<gene>
    <name evidence="3" type="ORF">Pta02_57110</name>
</gene>
<dbReference type="InterPro" id="IPR001584">
    <property type="entry name" value="Integrase_cat-core"/>
</dbReference>
<dbReference type="SUPFAM" id="SSF53098">
    <property type="entry name" value="Ribonuclease H-like"/>
    <property type="match status" value="1"/>
</dbReference>
<dbReference type="PANTHER" id="PTHR46889">
    <property type="entry name" value="TRANSPOSASE INSF FOR INSERTION SEQUENCE IS3B-RELATED"/>
    <property type="match status" value="1"/>
</dbReference>
<name>A0A8J3T0V9_9ACTN</name>
<feature type="domain" description="Integrase catalytic" evidence="2">
    <location>
        <begin position="1"/>
        <end position="61"/>
    </location>
</feature>
<feature type="region of interest" description="Disordered" evidence="1">
    <location>
        <begin position="154"/>
        <end position="179"/>
    </location>
</feature>
<dbReference type="EMBL" id="BOOK01000041">
    <property type="protein sequence ID" value="GII03703.1"/>
    <property type="molecule type" value="Genomic_DNA"/>
</dbReference>
<evidence type="ECO:0000313" key="4">
    <source>
        <dbReference type="Proteomes" id="UP000634476"/>
    </source>
</evidence>
<sequence>MGAVGSSADNALAESFFASLKREVLPAGDWASMAQARLEVFRWLVFHNTRRRHSALGYLSPVEFAKRSSMLAAGVHVRGGSPVAVVIGEAEVTGQQHYEPAEARAERLRRVEALYGPRGKPASVACTPQARAAQHVGTLHRSDQAMTRPGFSLRQAHRQLPGRVSPTRRHLVESKPSAQ</sequence>
<accession>A0A8J3T0V9</accession>